<dbReference type="STRING" id="192814.GCA_900166575_01988"/>
<gene>
    <name evidence="1" type="ORF">E4663_08245</name>
</gene>
<evidence type="ECO:0000313" key="1">
    <source>
        <dbReference type="EMBL" id="TGB04970.1"/>
    </source>
</evidence>
<accession>A0A4Z0H4D8</accession>
<protein>
    <submittedName>
        <fullName evidence="1">Uncharacterized protein</fullName>
    </submittedName>
</protein>
<evidence type="ECO:0000313" key="2">
    <source>
        <dbReference type="Proteomes" id="UP000297982"/>
    </source>
</evidence>
<dbReference type="EMBL" id="SRJC01000001">
    <property type="protein sequence ID" value="TGB04970.1"/>
    <property type="molecule type" value="Genomic_DNA"/>
</dbReference>
<dbReference type="AlphaFoldDB" id="A0A4Z0H4D8"/>
<organism evidence="1 2">
    <name type="scientific">Halobacillus salinus</name>
    <dbReference type="NCBI Taxonomy" id="192814"/>
    <lineage>
        <taxon>Bacteria</taxon>
        <taxon>Bacillati</taxon>
        <taxon>Bacillota</taxon>
        <taxon>Bacilli</taxon>
        <taxon>Bacillales</taxon>
        <taxon>Bacillaceae</taxon>
        <taxon>Halobacillus</taxon>
    </lineage>
</organism>
<sequence length="74" mass="8442">MWPTFGIIVITSAIFWLELPKLKKNGQKRDIWCFSVILLTATSVSIMESKGMDVPNPLDYIQSFYKSIFSIIGL</sequence>
<reference evidence="1 2" key="1">
    <citation type="journal article" date="2003" name="Int. J. Syst. Evol. Microbiol.">
        <title>Halobacillus salinus sp. nov., isolated from a salt lake on the coast of the East Sea in Korea.</title>
        <authorList>
            <person name="Yoon J.H."/>
            <person name="Kang K.H."/>
            <person name="Park Y.H."/>
        </authorList>
    </citation>
    <scope>NUCLEOTIDE SEQUENCE [LARGE SCALE GENOMIC DNA]</scope>
    <source>
        <strain evidence="1 2">HSL-3</strain>
    </source>
</reference>
<comment type="caution">
    <text evidence="1">The sequence shown here is derived from an EMBL/GenBank/DDBJ whole genome shotgun (WGS) entry which is preliminary data.</text>
</comment>
<dbReference type="Proteomes" id="UP000297982">
    <property type="component" value="Unassembled WGS sequence"/>
</dbReference>
<proteinExistence type="predicted"/>
<dbReference type="RefSeq" id="WP_135327241.1">
    <property type="nucleotide sequence ID" value="NZ_SRJC01000001.1"/>
</dbReference>
<name>A0A4Z0H4D8_9BACI</name>
<keyword evidence="2" id="KW-1185">Reference proteome</keyword>